<proteinExistence type="predicted"/>
<dbReference type="Gene3D" id="3.40.50.1110">
    <property type="entry name" value="SGNH hydrolase"/>
    <property type="match status" value="1"/>
</dbReference>
<feature type="domain" description="SGNH hydrolase-type esterase" evidence="1">
    <location>
        <begin position="9"/>
        <end position="167"/>
    </location>
</feature>
<protein>
    <recommendedName>
        <fullName evidence="1">SGNH hydrolase-type esterase domain-containing protein</fullName>
    </recommendedName>
</protein>
<reference evidence="2" key="1">
    <citation type="submission" date="2018-05" db="EMBL/GenBank/DDBJ databases">
        <authorList>
            <person name="Lanie J.A."/>
            <person name="Ng W.-L."/>
            <person name="Kazmierczak K.M."/>
            <person name="Andrzejewski T.M."/>
            <person name="Davidsen T.M."/>
            <person name="Wayne K.J."/>
            <person name="Tettelin H."/>
            <person name="Glass J.I."/>
            <person name="Rusch D."/>
            <person name="Podicherti R."/>
            <person name="Tsui H.-C.T."/>
            <person name="Winkler M.E."/>
        </authorList>
    </citation>
    <scope>NUCLEOTIDE SEQUENCE</scope>
</reference>
<dbReference type="CDD" id="cd01822">
    <property type="entry name" value="Lysophospholipase_L1_like"/>
    <property type="match status" value="1"/>
</dbReference>
<dbReference type="GO" id="GO:0004622">
    <property type="term" value="F:phosphatidylcholine lysophospholipase activity"/>
    <property type="evidence" value="ECO:0007669"/>
    <property type="project" value="TreeGrafter"/>
</dbReference>
<dbReference type="EMBL" id="UINC01093324">
    <property type="protein sequence ID" value="SVC47660.1"/>
    <property type="molecule type" value="Genomic_DNA"/>
</dbReference>
<sequence>SANRIKVVVLGDSLTAGYGLKKQDAFPFKLSAALKSSGRSVQVINAGVSGDTSAGGRSRLSWALTDNPQLVIIELGANDGLRGLDPSETKANLNAVLNDLKKRRIKVLLTGMLAPPNLGKEYSREFGQIFPELAKTHAVAFYKFFLEGVANYPHLNQADGIHPNPKGVDEIVRRILPIVKSLIDTVDHRESNQN</sequence>
<dbReference type="PROSITE" id="PS01098">
    <property type="entry name" value="LIPASE_GDSL_SER"/>
    <property type="match status" value="1"/>
</dbReference>
<accession>A0A382MG95</accession>
<dbReference type="PANTHER" id="PTHR30383">
    <property type="entry name" value="THIOESTERASE 1/PROTEASE 1/LYSOPHOSPHOLIPASE L1"/>
    <property type="match status" value="1"/>
</dbReference>
<evidence type="ECO:0000259" key="1">
    <source>
        <dbReference type="Pfam" id="PF13472"/>
    </source>
</evidence>
<dbReference type="InterPro" id="IPR013830">
    <property type="entry name" value="SGNH_hydro"/>
</dbReference>
<dbReference type="InterPro" id="IPR008265">
    <property type="entry name" value="Lipase_GDSL_AS"/>
</dbReference>
<dbReference type="PANTHER" id="PTHR30383:SF24">
    <property type="entry name" value="THIOESTERASE 1_PROTEASE 1_LYSOPHOSPHOLIPASE L1"/>
    <property type="match status" value="1"/>
</dbReference>
<name>A0A382MG95_9ZZZZ</name>
<gene>
    <name evidence="2" type="ORF">METZ01_LOCUS300514</name>
</gene>
<dbReference type="InterPro" id="IPR051532">
    <property type="entry name" value="Ester_Hydrolysis_Enzymes"/>
</dbReference>
<dbReference type="AlphaFoldDB" id="A0A382MG95"/>
<feature type="non-terminal residue" evidence="2">
    <location>
        <position position="1"/>
    </location>
</feature>
<evidence type="ECO:0000313" key="2">
    <source>
        <dbReference type="EMBL" id="SVC47660.1"/>
    </source>
</evidence>
<dbReference type="InterPro" id="IPR036514">
    <property type="entry name" value="SGNH_hydro_sf"/>
</dbReference>
<dbReference type="SUPFAM" id="SSF52266">
    <property type="entry name" value="SGNH hydrolase"/>
    <property type="match status" value="1"/>
</dbReference>
<dbReference type="Pfam" id="PF13472">
    <property type="entry name" value="Lipase_GDSL_2"/>
    <property type="match status" value="1"/>
</dbReference>
<dbReference type="GO" id="GO:0006629">
    <property type="term" value="P:lipid metabolic process"/>
    <property type="evidence" value="ECO:0007669"/>
    <property type="project" value="InterPro"/>
</dbReference>
<organism evidence="2">
    <name type="scientific">marine metagenome</name>
    <dbReference type="NCBI Taxonomy" id="408172"/>
    <lineage>
        <taxon>unclassified sequences</taxon>
        <taxon>metagenomes</taxon>
        <taxon>ecological metagenomes</taxon>
    </lineage>
</organism>